<reference evidence="1" key="1">
    <citation type="submission" date="2021-01" db="EMBL/GenBank/DDBJ databases">
        <title>A chromosome-scale assembly of European eel, Anguilla anguilla.</title>
        <authorList>
            <person name="Henkel C."/>
            <person name="Jong-Raadsen S.A."/>
            <person name="Dufour S."/>
            <person name="Weltzien F.-A."/>
            <person name="Palstra A.P."/>
            <person name="Pelster B."/>
            <person name="Spaink H.P."/>
            <person name="Van Den Thillart G.E."/>
            <person name="Jansen H."/>
            <person name="Zahm M."/>
            <person name="Klopp C."/>
            <person name="Cedric C."/>
            <person name="Louis A."/>
            <person name="Berthelot C."/>
            <person name="Parey E."/>
            <person name="Roest Crollius H."/>
            <person name="Montfort J."/>
            <person name="Robinson-Rechavi M."/>
            <person name="Bucao C."/>
            <person name="Bouchez O."/>
            <person name="Gislard M."/>
            <person name="Lluch J."/>
            <person name="Milhes M."/>
            <person name="Lampietro C."/>
            <person name="Lopez Roques C."/>
            <person name="Donnadieu C."/>
            <person name="Braasch I."/>
            <person name="Desvignes T."/>
            <person name="Postlethwait J."/>
            <person name="Bobe J."/>
            <person name="Guiguen Y."/>
            <person name="Dirks R."/>
        </authorList>
    </citation>
    <scope>NUCLEOTIDE SEQUENCE</scope>
    <source>
        <strain evidence="1">Tag_6206</strain>
        <tissue evidence="1">Liver</tissue>
    </source>
</reference>
<dbReference type="EMBL" id="JAFIRN010000008">
    <property type="protein sequence ID" value="KAG5844591.1"/>
    <property type="molecule type" value="Genomic_DNA"/>
</dbReference>
<evidence type="ECO:0000313" key="2">
    <source>
        <dbReference type="Proteomes" id="UP001044222"/>
    </source>
</evidence>
<evidence type="ECO:0000313" key="1">
    <source>
        <dbReference type="EMBL" id="KAG5844591.1"/>
    </source>
</evidence>
<gene>
    <name evidence="1" type="ORF">ANANG_G00164130</name>
</gene>
<keyword evidence="2" id="KW-1185">Reference proteome</keyword>
<proteinExistence type="predicted"/>
<protein>
    <submittedName>
        <fullName evidence="1">Uncharacterized protein</fullName>
    </submittedName>
</protein>
<comment type="caution">
    <text evidence="1">The sequence shown here is derived from an EMBL/GenBank/DDBJ whole genome shotgun (WGS) entry which is preliminary data.</text>
</comment>
<accession>A0A9D3M8T6</accession>
<sequence length="71" mass="7934">MLSGKTDSSILQSPPTLGREFLAGWPVTTAGRKKHGRREDTVRARPKSETQCVHRCPFLFIKNRCQLLAGP</sequence>
<dbReference type="Proteomes" id="UP001044222">
    <property type="component" value="Chromosome 8"/>
</dbReference>
<organism evidence="1 2">
    <name type="scientific">Anguilla anguilla</name>
    <name type="common">European freshwater eel</name>
    <name type="synonym">Muraena anguilla</name>
    <dbReference type="NCBI Taxonomy" id="7936"/>
    <lineage>
        <taxon>Eukaryota</taxon>
        <taxon>Metazoa</taxon>
        <taxon>Chordata</taxon>
        <taxon>Craniata</taxon>
        <taxon>Vertebrata</taxon>
        <taxon>Euteleostomi</taxon>
        <taxon>Actinopterygii</taxon>
        <taxon>Neopterygii</taxon>
        <taxon>Teleostei</taxon>
        <taxon>Anguilliformes</taxon>
        <taxon>Anguillidae</taxon>
        <taxon>Anguilla</taxon>
    </lineage>
</organism>
<dbReference type="AlphaFoldDB" id="A0A9D3M8T6"/>
<name>A0A9D3M8T6_ANGAN</name>